<protein>
    <submittedName>
        <fullName evidence="2">Co2+/Mg2+ efflux protein ApaG</fullName>
    </submittedName>
</protein>
<dbReference type="InterPro" id="IPR007474">
    <property type="entry name" value="ApaG_domain"/>
</dbReference>
<evidence type="ECO:0000313" key="2">
    <source>
        <dbReference type="EMBL" id="MBK0383219.1"/>
    </source>
</evidence>
<name>A0ABS1BJZ6_9SPHI</name>
<feature type="domain" description="ApaG" evidence="1">
    <location>
        <begin position="3"/>
        <end position="128"/>
    </location>
</feature>
<organism evidence="2 3">
    <name type="scientific">Pedobacter segetis</name>
    <dbReference type="NCBI Taxonomy" id="2793069"/>
    <lineage>
        <taxon>Bacteria</taxon>
        <taxon>Pseudomonadati</taxon>
        <taxon>Bacteroidota</taxon>
        <taxon>Sphingobacteriia</taxon>
        <taxon>Sphingobacteriales</taxon>
        <taxon>Sphingobacteriaceae</taxon>
        <taxon>Pedobacter</taxon>
    </lineage>
</organism>
<gene>
    <name evidence="2" type="primary">apaG</name>
    <name evidence="2" type="ORF">I5M32_09635</name>
</gene>
<dbReference type="InterPro" id="IPR050718">
    <property type="entry name" value="ApaG-like"/>
</dbReference>
<dbReference type="PANTHER" id="PTHR47191">
    <property type="entry name" value="OS05G0170800 PROTEIN"/>
    <property type="match status" value="1"/>
</dbReference>
<evidence type="ECO:0000313" key="3">
    <source>
        <dbReference type="Proteomes" id="UP000660024"/>
    </source>
</evidence>
<evidence type="ECO:0000259" key="1">
    <source>
        <dbReference type="PROSITE" id="PS51087"/>
    </source>
</evidence>
<dbReference type="PROSITE" id="PS51087">
    <property type="entry name" value="APAG"/>
    <property type="match status" value="1"/>
</dbReference>
<comment type="caution">
    <text evidence="2">The sequence shown here is derived from an EMBL/GenBank/DDBJ whole genome shotgun (WGS) entry which is preliminary data.</text>
</comment>
<dbReference type="SUPFAM" id="SSF110069">
    <property type="entry name" value="ApaG-like"/>
    <property type="match status" value="1"/>
</dbReference>
<reference evidence="2 3" key="1">
    <citation type="submission" date="2020-12" db="EMBL/GenBank/DDBJ databases">
        <title>Bacterial novel species Pedobacter sp. SD-b isolated from soil.</title>
        <authorList>
            <person name="Jung H.-Y."/>
        </authorList>
    </citation>
    <scope>NUCLEOTIDE SEQUENCE [LARGE SCALE GENOMIC DNA]</scope>
    <source>
        <strain evidence="2 3">SD-b</strain>
    </source>
</reference>
<dbReference type="Gene3D" id="2.60.40.1470">
    <property type="entry name" value="ApaG domain"/>
    <property type="match status" value="1"/>
</dbReference>
<keyword evidence="3" id="KW-1185">Reference proteome</keyword>
<dbReference type="NCBIfam" id="NF003967">
    <property type="entry name" value="PRK05461.1"/>
    <property type="match status" value="1"/>
</dbReference>
<dbReference type="Proteomes" id="UP000660024">
    <property type="component" value="Unassembled WGS sequence"/>
</dbReference>
<proteinExistence type="predicted"/>
<dbReference type="InterPro" id="IPR036767">
    <property type="entry name" value="ApaG_sf"/>
</dbReference>
<dbReference type="RefSeq" id="WP_200586031.1">
    <property type="nucleotide sequence ID" value="NZ_JAEHFY010000012.1"/>
</dbReference>
<dbReference type="Pfam" id="PF04379">
    <property type="entry name" value="DUF525"/>
    <property type="match status" value="1"/>
</dbReference>
<accession>A0ABS1BJZ6</accession>
<dbReference type="EMBL" id="JAEHFY010000012">
    <property type="protein sequence ID" value="MBK0383219.1"/>
    <property type="molecule type" value="Genomic_DNA"/>
</dbReference>
<sequence length="128" mass="14614">MVAKITEGVKVSVETTYQPEYSNPANEHFMFAYKIMIENLSDYSVQLISRHWNIFDSNGTKREVEGEGVVGLQPIIEPGQFHEYVSGCNLKTDMGTMQGTYQMKRLVDNDLFDVKIPEFNLVAPFKLN</sequence>
<dbReference type="PANTHER" id="PTHR47191:SF2">
    <property type="entry name" value="OS05G0170800 PROTEIN"/>
    <property type="match status" value="1"/>
</dbReference>